<evidence type="ECO:0000313" key="8">
    <source>
        <dbReference type="Proteomes" id="UP000215596"/>
    </source>
</evidence>
<dbReference type="EMBL" id="NPBY01000021">
    <property type="protein sequence ID" value="PAD78453.1"/>
    <property type="molecule type" value="Genomic_DNA"/>
</dbReference>
<evidence type="ECO:0000256" key="4">
    <source>
        <dbReference type="ARBA" id="ARBA00022723"/>
    </source>
</evidence>
<dbReference type="Proteomes" id="UP000215596">
    <property type="component" value="Unassembled WGS sequence"/>
</dbReference>
<dbReference type="InterPro" id="IPR033749">
    <property type="entry name" value="Polyprenyl_synt_CS"/>
</dbReference>
<evidence type="ECO:0000256" key="3">
    <source>
        <dbReference type="ARBA" id="ARBA00022679"/>
    </source>
</evidence>
<dbReference type="CDD" id="cd00685">
    <property type="entry name" value="Trans_IPPS_HT"/>
    <property type="match status" value="1"/>
</dbReference>
<dbReference type="RefSeq" id="WP_095264314.1">
    <property type="nucleotide sequence ID" value="NZ_NPBY01000021.1"/>
</dbReference>
<dbReference type="SUPFAM" id="SSF48576">
    <property type="entry name" value="Terpenoid synthases"/>
    <property type="match status" value="1"/>
</dbReference>
<proteinExistence type="inferred from homology"/>
<sequence length="336" mass="37215">MNLHDKLGTDLAAINRLLRSVVETDSDLPRPSVVRDSVLKLIDAGGKRLRPLMVIVGSRYGKEMNDSLVLRTAVMLEYLHMASLVHDDIIDQSDMRRGEPTLHAATDIRTAVHVGNYMIARAMEWAAGKPEHTQPAEAPLPELREEDAYRLAELAAMVTELCMGEYDQLHNRFNYDMTLEQYLSKTRFKTALFMAHCLKAGADAAQADPDTAQLLFDFGESLGMAFQIQDDLLDFTHTRETIGKPAGADLRSGNVTLPVIFALEDPSLAPSIRQLDAHASSDVFGEVVSRIAGSPAIPKCRALARQYGEQACRIMDQLQGHPAQGDLRILAEYFLQ</sequence>
<dbReference type="SFLD" id="SFLDS00005">
    <property type="entry name" value="Isoprenoid_Synthase_Type_I"/>
    <property type="match status" value="1"/>
</dbReference>
<gene>
    <name evidence="7" type="ORF">CHH67_06740</name>
</gene>
<dbReference type="InterPro" id="IPR008949">
    <property type="entry name" value="Isoprenoid_synthase_dom_sf"/>
</dbReference>
<name>A0A268EZB0_9BACL</name>
<comment type="similarity">
    <text evidence="2 6">Belongs to the FPP/GGPP synthase family.</text>
</comment>
<protein>
    <submittedName>
        <fullName evidence="7">Poluprenyl synthetase</fullName>
    </submittedName>
</protein>
<keyword evidence="5" id="KW-0460">Magnesium</keyword>
<dbReference type="PROSITE" id="PS00444">
    <property type="entry name" value="POLYPRENYL_SYNTHASE_2"/>
    <property type="match status" value="1"/>
</dbReference>
<comment type="cofactor">
    <cofactor evidence="1">
        <name>Mg(2+)</name>
        <dbReference type="ChEBI" id="CHEBI:18420"/>
    </cofactor>
</comment>
<dbReference type="InterPro" id="IPR000092">
    <property type="entry name" value="Polyprenyl_synt"/>
</dbReference>
<keyword evidence="3 6" id="KW-0808">Transferase</keyword>
<keyword evidence="4" id="KW-0479">Metal-binding</keyword>
<dbReference type="Pfam" id="PF00348">
    <property type="entry name" value="polyprenyl_synt"/>
    <property type="match status" value="1"/>
</dbReference>
<comment type="caution">
    <text evidence="7">The sequence shown here is derived from an EMBL/GenBank/DDBJ whole genome shotgun (WGS) entry which is preliminary data.</text>
</comment>
<dbReference type="GO" id="GO:0046872">
    <property type="term" value="F:metal ion binding"/>
    <property type="evidence" value="ECO:0007669"/>
    <property type="project" value="UniProtKB-KW"/>
</dbReference>
<dbReference type="GO" id="GO:0004659">
    <property type="term" value="F:prenyltransferase activity"/>
    <property type="evidence" value="ECO:0007669"/>
    <property type="project" value="InterPro"/>
</dbReference>
<reference evidence="7 8" key="1">
    <citation type="submission" date="2017-07" db="EMBL/GenBank/DDBJ databases">
        <title>Isolation and whole genome analysis of endospore-forming bacteria from heroin.</title>
        <authorList>
            <person name="Kalinowski J."/>
            <person name="Ahrens B."/>
            <person name="Al-Dilaimi A."/>
            <person name="Winkler A."/>
            <person name="Wibberg D."/>
            <person name="Schleenbecker U."/>
            <person name="Ruckert C."/>
            <person name="Wolfel R."/>
            <person name="Grass G."/>
        </authorList>
    </citation>
    <scope>NUCLEOTIDE SEQUENCE [LARGE SCALE GENOMIC DNA]</scope>
    <source>
        <strain evidence="7 8">7537-G1</strain>
    </source>
</reference>
<evidence type="ECO:0000256" key="1">
    <source>
        <dbReference type="ARBA" id="ARBA00001946"/>
    </source>
</evidence>
<evidence type="ECO:0000313" key="7">
    <source>
        <dbReference type="EMBL" id="PAD78453.1"/>
    </source>
</evidence>
<evidence type="ECO:0000256" key="6">
    <source>
        <dbReference type="RuleBase" id="RU004466"/>
    </source>
</evidence>
<dbReference type="OrthoDB" id="9805316at2"/>
<evidence type="ECO:0000256" key="2">
    <source>
        <dbReference type="ARBA" id="ARBA00006706"/>
    </source>
</evidence>
<accession>A0A268EZB0</accession>
<dbReference type="PROSITE" id="PS00723">
    <property type="entry name" value="POLYPRENYL_SYNTHASE_1"/>
    <property type="match status" value="1"/>
</dbReference>
<dbReference type="GO" id="GO:0008299">
    <property type="term" value="P:isoprenoid biosynthetic process"/>
    <property type="evidence" value="ECO:0007669"/>
    <property type="project" value="InterPro"/>
</dbReference>
<dbReference type="AlphaFoldDB" id="A0A268EZB0"/>
<evidence type="ECO:0000256" key="5">
    <source>
        <dbReference type="ARBA" id="ARBA00022842"/>
    </source>
</evidence>
<dbReference type="PANTHER" id="PTHR12001">
    <property type="entry name" value="GERANYLGERANYL PYROPHOSPHATE SYNTHASE"/>
    <property type="match status" value="1"/>
</dbReference>
<organism evidence="7 8">
    <name type="scientific">Paenibacillus campinasensis</name>
    <dbReference type="NCBI Taxonomy" id="66347"/>
    <lineage>
        <taxon>Bacteria</taxon>
        <taxon>Bacillati</taxon>
        <taxon>Bacillota</taxon>
        <taxon>Bacilli</taxon>
        <taxon>Bacillales</taxon>
        <taxon>Paenibacillaceae</taxon>
        <taxon>Paenibacillus</taxon>
    </lineage>
</organism>
<dbReference type="PANTHER" id="PTHR12001:SF69">
    <property type="entry name" value="ALL TRANS-POLYPRENYL-DIPHOSPHATE SYNTHASE PDSS1"/>
    <property type="match status" value="1"/>
</dbReference>
<dbReference type="Gene3D" id="1.10.600.10">
    <property type="entry name" value="Farnesyl Diphosphate Synthase"/>
    <property type="match status" value="1"/>
</dbReference>